<comment type="caution">
    <text evidence="1">The sequence shown here is derived from an EMBL/GenBank/DDBJ whole genome shotgun (WGS) entry which is preliminary data.</text>
</comment>
<name>A8S4E4_ENTBW</name>
<dbReference type="Proteomes" id="UP000005396">
    <property type="component" value="Unassembled WGS sequence"/>
</dbReference>
<dbReference type="PaxDb" id="411902-CLOBOL_06966"/>
<dbReference type="EMBL" id="ABCC02000069">
    <property type="protein sequence ID" value="EDP12736.1"/>
    <property type="molecule type" value="Genomic_DNA"/>
</dbReference>
<accession>A8S4E4</accession>
<evidence type="ECO:0000313" key="1">
    <source>
        <dbReference type="EMBL" id="EDP12736.1"/>
    </source>
</evidence>
<reference evidence="1 2" key="1">
    <citation type="submission" date="2007-08" db="EMBL/GenBank/DDBJ databases">
        <authorList>
            <person name="Fulton L."/>
            <person name="Clifton S."/>
            <person name="Fulton B."/>
            <person name="Xu J."/>
            <person name="Minx P."/>
            <person name="Pepin K.H."/>
            <person name="Johnson M."/>
            <person name="Thiruvilangam P."/>
            <person name="Bhonagiri V."/>
            <person name="Nash W.E."/>
            <person name="Mardis E.R."/>
            <person name="Wilson R.K."/>
        </authorList>
    </citation>
    <scope>NUCLEOTIDE SEQUENCE [LARGE SCALE GENOMIC DNA]</scope>
    <source>
        <strain evidence="2">ATCC BAA-613 / DSM 15670 / CCUG 46953 / JCM 12243 / WAL 16351</strain>
    </source>
</reference>
<proteinExistence type="predicted"/>
<gene>
    <name evidence="1" type="ORF">CLOBOL_06966</name>
</gene>
<organism evidence="1 2">
    <name type="scientific">Enterocloster bolteae (strain ATCC BAA-613 / DSM 15670 / CCUG 46953 / JCM 12243 / WAL 16351)</name>
    <name type="common">Clostridium bolteae</name>
    <dbReference type="NCBI Taxonomy" id="411902"/>
    <lineage>
        <taxon>Bacteria</taxon>
        <taxon>Bacillati</taxon>
        <taxon>Bacillota</taxon>
        <taxon>Clostridia</taxon>
        <taxon>Lachnospirales</taxon>
        <taxon>Lachnospiraceae</taxon>
        <taxon>Enterocloster</taxon>
    </lineage>
</organism>
<sequence length="47" mass="5303">MGRTGICLKIQFLVFHDFAIQCYNITITHIVIFVNTVFQDSRAGALS</sequence>
<dbReference type="AlphaFoldDB" id="A8S4E4"/>
<reference evidence="1 2" key="2">
    <citation type="submission" date="2007-09" db="EMBL/GenBank/DDBJ databases">
        <title>Draft genome sequence of Clostridium bolteae (ATCC BAA-613).</title>
        <authorList>
            <person name="Sudarsanam P."/>
            <person name="Ley R."/>
            <person name="Guruge J."/>
            <person name="Turnbaugh P.J."/>
            <person name="Mahowald M."/>
            <person name="Liep D."/>
            <person name="Gordon J."/>
        </authorList>
    </citation>
    <scope>NUCLEOTIDE SEQUENCE [LARGE SCALE GENOMIC DNA]</scope>
    <source>
        <strain evidence="2">ATCC BAA-613 / DSM 15670 / CCUG 46953 / JCM 12243 / WAL 16351</strain>
    </source>
</reference>
<protein>
    <submittedName>
        <fullName evidence="1">Uncharacterized protein</fullName>
    </submittedName>
</protein>
<evidence type="ECO:0000313" key="2">
    <source>
        <dbReference type="Proteomes" id="UP000005396"/>
    </source>
</evidence>
<dbReference type="HOGENOM" id="CLU_3166398_0_0_9"/>